<evidence type="ECO:0000313" key="10">
    <source>
        <dbReference type="EMBL" id="BAY20071.1"/>
    </source>
</evidence>
<dbReference type="OrthoDB" id="582614at2"/>
<name>A0A1Z4GBJ9_9CYAN</name>
<dbReference type="EMBL" id="AP018174">
    <property type="protein sequence ID" value="BAY19056.1"/>
    <property type="molecule type" value="Genomic_DNA"/>
</dbReference>
<feature type="domain" description="Transposase IS4-like" evidence="1">
    <location>
        <begin position="10"/>
        <end position="157"/>
    </location>
</feature>
<evidence type="ECO:0000313" key="9">
    <source>
        <dbReference type="EMBL" id="BAY19624.1"/>
    </source>
</evidence>
<dbReference type="EMBL" id="AP018174">
    <property type="protein sequence ID" value="BAY14655.1"/>
    <property type="molecule type" value="Genomic_DNA"/>
</dbReference>
<dbReference type="EMBL" id="AP018174">
    <property type="protein sequence ID" value="BAY15011.1"/>
    <property type="molecule type" value="Genomic_DNA"/>
</dbReference>
<geneLocation type="plasmid" evidence="10">
    <name>plasmid2</name>
</geneLocation>
<sequence>MSKKTCKIIIESGNDYVIAVKDNQPKLRSHIQRIAATKKPTSRVVETEKTRDRYTTRTVEVFHDINGIDPSWTGIKSLVRVERIGTRNAKKYHEIVCYISSLIASAKEFAIGIRGHWGIENCLHWVKDVVFKEDCSTIRLGNAPANLSIIRAIALNILRRHSYHSITIAQRFLSHDIDKLLRLVE</sequence>
<evidence type="ECO:0000259" key="1">
    <source>
        <dbReference type="Pfam" id="PF01609"/>
    </source>
</evidence>
<dbReference type="GO" id="GO:0004803">
    <property type="term" value="F:transposase activity"/>
    <property type="evidence" value="ECO:0007669"/>
    <property type="project" value="InterPro"/>
</dbReference>
<accession>A0A1Z4GBJ9</accession>
<evidence type="ECO:0000313" key="3">
    <source>
        <dbReference type="EMBL" id="BAY14655.1"/>
    </source>
</evidence>
<dbReference type="EMBL" id="AP018174">
    <property type="protein sequence ID" value="BAY16765.1"/>
    <property type="molecule type" value="Genomic_DNA"/>
</dbReference>
<dbReference type="EMBL" id="AP018176">
    <property type="protein sequence ID" value="BAY20071.1"/>
    <property type="molecule type" value="Genomic_DNA"/>
</dbReference>
<evidence type="ECO:0000313" key="2">
    <source>
        <dbReference type="EMBL" id="BAY14302.1"/>
    </source>
</evidence>
<evidence type="ECO:0000313" key="5">
    <source>
        <dbReference type="EMBL" id="BAY15011.1"/>
    </source>
</evidence>
<dbReference type="PANTHER" id="PTHR30298">
    <property type="entry name" value="H REPEAT-ASSOCIATED PREDICTED TRANSPOSASE"/>
    <property type="match status" value="1"/>
</dbReference>
<dbReference type="AlphaFoldDB" id="A0A1Z4GBJ9"/>
<dbReference type="InterPro" id="IPR051698">
    <property type="entry name" value="Transposase_11-like"/>
</dbReference>
<dbReference type="NCBIfam" id="NF033564">
    <property type="entry name" value="transpos_ISAs1"/>
    <property type="match status" value="1"/>
</dbReference>
<dbReference type="InterPro" id="IPR002559">
    <property type="entry name" value="Transposase_11"/>
</dbReference>
<dbReference type="EMBL" id="AP018174">
    <property type="protein sequence ID" value="BAY14857.1"/>
    <property type="molecule type" value="Genomic_DNA"/>
</dbReference>
<dbReference type="Pfam" id="PF01609">
    <property type="entry name" value="DDE_Tnp_1"/>
    <property type="match status" value="1"/>
</dbReference>
<evidence type="ECO:0000313" key="6">
    <source>
        <dbReference type="EMBL" id="BAY16765.1"/>
    </source>
</evidence>
<dbReference type="InterPro" id="IPR047647">
    <property type="entry name" value="ISAs1_transpos"/>
</dbReference>
<protein>
    <submittedName>
        <fullName evidence="4">Transposase</fullName>
    </submittedName>
</protein>
<evidence type="ECO:0000313" key="4">
    <source>
        <dbReference type="EMBL" id="BAY14857.1"/>
    </source>
</evidence>
<dbReference type="GO" id="GO:0006313">
    <property type="term" value="P:DNA transposition"/>
    <property type="evidence" value="ECO:0007669"/>
    <property type="project" value="InterPro"/>
</dbReference>
<proteinExistence type="predicted"/>
<dbReference type="GO" id="GO:0003677">
    <property type="term" value="F:DNA binding"/>
    <property type="evidence" value="ECO:0007669"/>
    <property type="project" value="InterPro"/>
</dbReference>
<keyword evidence="10" id="KW-0614">Plasmid</keyword>
<evidence type="ECO:0000313" key="7">
    <source>
        <dbReference type="EMBL" id="BAY17534.1"/>
    </source>
</evidence>
<evidence type="ECO:0000313" key="11">
    <source>
        <dbReference type="Proteomes" id="UP000218287"/>
    </source>
</evidence>
<dbReference type="PANTHER" id="PTHR30298:SF0">
    <property type="entry name" value="PROTEIN YBFL-RELATED"/>
    <property type="match status" value="1"/>
</dbReference>
<dbReference type="Proteomes" id="UP000218287">
    <property type="component" value="Plasmid Plasmid2 dna"/>
</dbReference>
<dbReference type="EMBL" id="AP018174">
    <property type="protein sequence ID" value="BAY14302.1"/>
    <property type="molecule type" value="Genomic_DNA"/>
</dbReference>
<dbReference type="Proteomes" id="UP000218287">
    <property type="component" value="Chromosome"/>
</dbReference>
<dbReference type="EMBL" id="AP018174">
    <property type="protein sequence ID" value="BAY19624.1"/>
    <property type="molecule type" value="Genomic_DNA"/>
</dbReference>
<geneLocation type="plasmid" evidence="11">
    <name>Plasmid2 dna</name>
</geneLocation>
<reference evidence="4 11" key="1">
    <citation type="submission" date="2017-06" db="EMBL/GenBank/DDBJ databases">
        <title>Genome sequencing of cyanobaciteial culture collection at National Institute for Environmental Studies (NIES).</title>
        <authorList>
            <person name="Hirose Y."/>
            <person name="Shimura Y."/>
            <person name="Fujisawa T."/>
            <person name="Nakamura Y."/>
            <person name="Kawachi M."/>
        </authorList>
    </citation>
    <scope>NUCLEOTIDE SEQUENCE [LARGE SCALE GENOMIC DNA]</scope>
    <source>
        <strain evidence="4 11">NIES-21</strain>
        <plasmid evidence="10">plasmid2</plasmid>
        <plasmid evidence="11">Plasmid2 dna</plasmid>
    </source>
</reference>
<dbReference type="EMBL" id="AP018174">
    <property type="protein sequence ID" value="BAY17534.1"/>
    <property type="molecule type" value="Genomic_DNA"/>
</dbReference>
<gene>
    <name evidence="2" type="ORF">NIES21_00590</name>
    <name evidence="3" type="ORF">NIES21_04130</name>
    <name evidence="4" type="ORF">NIES21_06420</name>
    <name evidence="5" type="ORF">NIES21_07970</name>
    <name evidence="6" type="ORF">NIES21_25970</name>
    <name evidence="7" type="ORF">NIES21_33720</name>
    <name evidence="8" type="ORF">NIES21_49150</name>
    <name evidence="9" type="ORF">NIES21_54880</name>
    <name evidence="10" type="ORF">NIES21_59410</name>
</gene>
<organism evidence="4 11">
    <name type="scientific">Anabaenopsis circularis NIES-21</name>
    <dbReference type="NCBI Taxonomy" id="1085406"/>
    <lineage>
        <taxon>Bacteria</taxon>
        <taxon>Bacillati</taxon>
        <taxon>Cyanobacteriota</taxon>
        <taxon>Cyanophyceae</taxon>
        <taxon>Nostocales</taxon>
        <taxon>Nodulariaceae</taxon>
        <taxon>Anabaenopsis</taxon>
    </lineage>
</organism>
<evidence type="ECO:0000313" key="8">
    <source>
        <dbReference type="EMBL" id="BAY19056.1"/>
    </source>
</evidence>
<keyword evidence="11" id="KW-1185">Reference proteome</keyword>